<evidence type="ECO:0000256" key="1">
    <source>
        <dbReference type="ARBA" id="ARBA00004123"/>
    </source>
</evidence>
<dbReference type="PANTHER" id="PTHR23338">
    <property type="entry name" value="SMALL NUCLEAR RIBONUCLEOPROTEIN SM"/>
    <property type="match status" value="1"/>
</dbReference>
<dbReference type="Proteomes" id="UP000095192">
    <property type="component" value="Unassembled WGS sequence"/>
</dbReference>
<keyword evidence="3 9" id="KW-0507">mRNA processing</keyword>
<dbReference type="GO" id="GO:0000398">
    <property type="term" value="P:mRNA splicing, via spliceosome"/>
    <property type="evidence" value="ECO:0007669"/>
    <property type="project" value="InterPro"/>
</dbReference>
<dbReference type="InterPro" id="IPR034101">
    <property type="entry name" value="Lsm4"/>
</dbReference>
<dbReference type="VEuPathDB" id="ToxoDB:LOC34618129"/>
<dbReference type="GO" id="GO:0005681">
    <property type="term" value="C:spliceosomal complex"/>
    <property type="evidence" value="ECO:0007669"/>
    <property type="project" value="UniProtKB-UniRule"/>
</dbReference>
<keyword evidence="7 9" id="KW-0539">Nucleus</keyword>
<dbReference type="InterPro" id="IPR010920">
    <property type="entry name" value="LSM_dom_sf"/>
</dbReference>
<evidence type="ECO:0000313" key="12">
    <source>
        <dbReference type="Proteomes" id="UP000095192"/>
    </source>
</evidence>
<dbReference type="Pfam" id="PF01423">
    <property type="entry name" value="LSM"/>
    <property type="match status" value="1"/>
</dbReference>
<gene>
    <name evidence="9" type="primary">LSM4</name>
    <name evidence="11" type="ORF">cyc_01052</name>
</gene>
<dbReference type="InterPro" id="IPR001163">
    <property type="entry name" value="Sm_dom_euk/arc"/>
</dbReference>
<evidence type="ECO:0000256" key="7">
    <source>
        <dbReference type="ARBA" id="ARBA00023242"/>
    </source>
</evidence>
<name>A0A1D3CZV1_9EIME</name>
<comment type="similarity">
    <text evidence="2 9">Belongs to the snRNP Sm proteins family.</text>
</comment>
<sequence length="201" mass="21544">MVELKNGETYSGMLAACDGFMNLHLKNSVCTSKDGERFWKVSECFLRGNTVKYARLQEELVTLVKEEKPQGWCYIVSLMSISPSKSDWLALRILESAKRCLFHAHSTVLGTRASPATNPLRGVGVEAAAFPCVGGEVWTVAVGVLETARVFLEAATQAEGAPAEAQSLLCLLPALVFSLLPCGVLGAAVVEDVPDTHSCAV</sequence>
<feature type="domain" description="Sm" evidence="10">
    <location>
        <begin position="1"/>
        <end position="60"/>
    </location>
</feature>
<keyword evidence="12" id="KW-1185">Reference proteome</keyword>
<dbReference type="PROSITE" id="PS52002">
    <property type="entry name" value="SM"/>
    <property type="match status" value="1"/>
</dbReference>
<comment type="subcellular location">
    <subcellularLocation>
        <location evidence="1 9">Nucleus</location>
    </subcellularLocation>
</comment>
<reference evidence="11 12" key="1">
    <citation type="journal article" date="2016" name="BMC Genomics">
        <title>Comparative genomics reveals Cyclospora cayetanensis possesses coccidia-like metabolism and invasion components but unique surface antigens.</title>
        <authorList>
            <person name="Liu S."/>
            <person name="Wang L."/>
            <person name="Zheng H."/>
            <person name="Xu Z."/>
            <person name="Roellig D.M."/>
            <person name="Li N."/>
            <person name="Frace M.A."/>
            <person name="Tang K."/>
            <person name="Arrowood M.J."/>
            <person name="Moss D.M."/>
            <person name="Zhang L."/>
            <person name="Feng Y."/>
            <person name="Xiao L."/>
        </authorList>
    </citation>
    <scope>NUCLEOTIDE SEQUENCE [LARGE SCALE GENOMIC DNA]</scope>
    <source>
        <strain evidence="11 12">CHN_HEN01</strain>
    </source>
</reference>
<dbReference type="InterPro" id="IPR047575">
    <property type="entry name" value="Sm"/>
</dbReference>
<evidence type="ECO:0000259" key="10">
    <source>
        <dbReference type="PROSITE" id="PS52002"/>
    </source>
</evidence>
<proteinExistence type="inferred from homology"/>
<evidence type="ECO:0000256" key="2">
    <source>
        <dbReference type="ARBA" id="ARBA00006850"/>
    </source>
</evidence>
<keyword evidence="6 9" id="KW-0508">mRNA splicing</keyword>
<dbReference type="GO" id="GO:0000956">
    <property type="term" value="P:nuclear-transcribed mRNA catabolic process"/>
    <property type="evidence" value="ECO:0007669"/>
    <property type="project" value="UniProtKB-UniRule"/>
</dbReference>
<evidence type="ECO:0000313" key="11">
    <source>
        <dbReference type="EMBL" id="OEH76742.1"/>
    </source>
</evidence>
<dbReference type="SMART" id="SM00651">
    <property type="entry name" value="Sm"/>
    <property type="match status" value="1"/>
</dbReference>
<keyword evidence="8 9" id="KW-0687">Ribonucleoprotein</keyword>
<dbReference type="VEuPathDB" id="ToxoDB:cyc_01052"/>
<evidence type="ECO:0000256" key="8">
    <source>
        <dbReference type="ARBA" id="ARBA00023274"/>
    </source>
</evidence>
<comment type="subunit">
    <text evidence="9">LSm subunits form a heteromer with a doughnut shape.</text>
</comment>
<keyword evidence="4 9" id="KW-0747">Spliceosome</keyword>
<keyword evidence="5 9" id="KW-0694">RNA-binding</keyword>
<evidence type="ECO:0000256" key="3">
    <source>
        <dbReference type="ARBA" id="ARBA00022664"/>
    </source>
</evidence>
<comment type="caution">
    <text evidence="11">The sequence shown here is derived from an EMBL/GenBank/DDBJ whole genome shotgun (WGS) entry which is preliminary data.</text>
</comment>
<dbReference type="Gene3D" id="2.30.30.100">
    <property type="match status" value="1"/>
</dbReference>
<dbReference type="GO" id="GO:0003723">
    <property type="term" value="F:RNA binding"/>
    <property type="evidence" value="ECO:0007669"/>
    <property type="project" value="UniProtKB-KW"/>
</dbReference>
<dbReference type="InterPro" id="IPR027141">
    <property type="entry name" value="LSm4/Sm_D1/D3"/>
</dbReference>
<comment type="function">
    <text evidence="9">Binds specifically to the 3'-terminal U-tract of U6 snRNA.</text>
</comment>
<organism evidence="11 12">
    <name type="scientific">Cyclospora cayetanensis</name>
    <dbReference type="NCBI Taxonomy" id="88456"/>
    <lineage>
        <taxon>Eukaryota</taxon>
        <taxon>Sar</taxon>
        <taxon>Alveolata</taxon>
        <taxon>Apicomplexa</taxon>
        <taxon>Conoidasida</taxon>
        <taxon>Coccidia</taxon>
        <taxon>Eucoccidiorida</taxon>
        <taxon>Eimeriorina</taxon>
        <taxon>Eimeriidae</taxon>
        <taxon>Cyclospora</taxon>
    </lineage>
</organism>
<protein>
    <recommendedName>
        <fullName evidence="9">U6 snRNA-associated Sm-like protein LSm4</fullName>
    </recommendedName>
</protein>
<evidence type="ECO:0000256" key="5">
    <source>
        <dbReference type="ARBA" id="ARBA00022884"/>
    </source>
</evidence>
<dbReference type="AlphaFoldDB" id="A0A1D3CZV1"/>
<evidence type="ECO:0000256" key="6">
    <source>
        <dbReference type="ARBA" id="ARBA00023187"/>
    </source>
</evidence>
<dbReference type="SUPFAM" id="SSF50182">
    <property type="entry name" value="Sm-like ribonucleoproteins"/>
    <property type="match status" value="1"/>
</dbReference>
<dbReference type="CDD" id="cd01723">
    <property type="entry name" value="LSm4"/>
    <property type="match status" value="1"/>
</dbReference>
<dbReference type="EMBL" id="JROU02001337">
    <property type="protein sequence ID" value="OEH76742.1"/>
    <property type="molecule type" value="Genomic_DNA"/>
</dbReference>
<accession>A0A1D3CZV1</accession>
<evidence type="ECO:0000256" key="9">
    <source>
        <dbReference type="RuleBase" id="RU365049"/>
    </source>
</evidence>
<evidence type="ECO:0000256" key="4">
    <source>
        <dbReference type="ARBA" id="ARBA00022728"/>
    </source>
</evidence>
<dbReference type="InParanoid" id="A0A1D3CZV1"/>